<keyword evidence="3 6" id="KW-0812">Transmembrane</keyword>
<evidence type="ECO:0000256" key="1">
    <source>
        <dbReference type="ARBA" id="ARBA00004651"/>
    </source>
</evidence>
<dbReference type="AlphaFoldDB" id="D1B0A6"/>
<keyword evidence="2" id="KW-1003">Cell membrane</keyword>
<dbReference type="OrthoDB" id="5337673at2"/>
<evidence type="ECO:0000313" key="9">
    <source>
        <dbReference type="Proteomes" id="UP000002222"/>
    </source>
</evidence>
<protein>
    <recommendedName>
        <fullName evidence="7">Cache domain-containing protein</fullName>
    </recommendedName>
</protein>
<evidence type="ECO:0000256" key="2">
    <source>
        <dbReference type="ARBA" id="ARBA00022475"/>
    </source>
</evidence>
<evidence type="ECO:0000256" key="3">
    <source>
        <dbReference type="ARBA" id="ARBA00022692"/>
    </source>
</evidence>
<dbReference type="Pfam" id="PF02743">
    <property type="entry name" value="dCache_1"/>
    <property type="match status" value="1"/>
</dbReference>
<dbReference type="CDD" id="cd18773">
    <property type="entry name" value="PDC1_HK_sensor"/>
    <property type="match status" value="1"/>
</dbReference>
<comment type="subcellular location">
    <subcellularLocation>
        <location evidence="1">Cell membrane</location>
        <topology evidence="1">Multi-pass membrane protein</topology>
    </subcellularLocation>
</comment>
<dbReference type="Proteomes" id="UP000002222">
    <property type="component" value="Chromosome"/>
</dbReference>
<proteinExistence type="predicted"/>
<keyword evidence="4 6" id="KW-1133">Transmembrane helix</keyword>
<dbReference type="SUPFAM" id="SSF103190">
    <property type="entry name" value="Sensory domain-like"/>
    <property type="match status" value="1"/>
</dbReference>
<dbReference type="eggNOG" id="COG0840">
    <property type="taxonomic scope" value="Bacteria"/>
</dbReference>
<dbReference type="EMBL" id="CP001816">
    <property type="protein sequence ID" value="ACZ11723.1"/>
    <property type="molecule type" value="Genomic_DNA"/>
</dbReference>
<feature type="transmembrane region" description="Helical" evidence="6">
    <location>
        <begin position="9"/>
        <end position="30"/>
    </location>
</feature>
<keyword evidence="9" id="KW-1185">Reference proteome</keyword>
<evidence type="ECO:0000313" key="8">
    <source>
        <dbReference type="EMBL" id="ACZ11723.1"/>
    </source>
</evidence>
<reference evidence="9" key="1">
    <citation type="submission" date="2009-11" db="EMBL/GenBank/DDBJ databases">
        <title>The complete genome of Sulfurospirillum deleyianum DSM 6946.</title>
        <authorList>
            <consortium name="US DOE Joint Genome Institute (JGI-PGF)"/>
            <person name="Lucas S."/>
            <person name="Copeland A."/>
            <person name="Lapidus A."/>
            <person name="Glavina del Rio T."/>
            <person name="Dalin E."/>
            <person name="Tice H."/>
            <person name="Bruce D."/>
            <person name="Goodwin L."/>
            <person name="Pitluck S."/>
            <person name="Kyrpides N."/>
            <person name="Mavromatis K."/>
            <person name="Ivanova N."/>
            <person name="Ovchinnikova G."/>
            <person name="Munk A.C."/>
            <person name="Lu M."/>
            <person name="Brettin T."/>
            <person name="Detter J.C."/>
            <person name="Han C."/>
            <person name="Tapia R."/>
            <person name="Larimer F."/>
            <person name="Land M."/>
            <person name="Hauser L."/>
            <person name="Markowitz V."/>
            <person name="Cheng J.F."/>
            <person name="Hugenholtz P."/>
            <person name="Woyke T."/>
            <person name="Wu D."/>
            <person name="Aumann P."/>
            <person name="Schneider S."/>
            <person name="Lang E."/>
            <person name="Spring S."/>
            <person name="Klenk H.P."/>
            <person name="Eisen J.A."/>
        </authorList>
    </citation>
    <scope>NUCLEOTIDE SEQUENCE [LARGE SCALE GENOMIC DNA]</scope>
    <source>
        <strain evidence="9">ATCC 51133 / DSM 6946 / 5175</strain>
    </source>
</reference>
<dbReference type="GO" id="GO:0005886">
    <property type="term" value="C:plasma membrane"/>
    <property type="evidence" value="ECO:0007669"/>
    <property type="project" value="UniProtKB-SubCell"/>
</dbReference>
<dbReference type="CDD" id="cd12912">
    <property type="entry name" value="PDC2_MCP_like"/>
    <property type="match status" value="1"/>
</dbReference>
<organism evidence="8 9">
    <name type="scientific">Sulfurospirillum deleyianum (strain ATCC 51133 / DSM 6946 / 5175)</name>
    <dbReference type="NCBI Taxonomy" id="525898"/>
    <lineage>
        <taxon>Bacteria</taxon>
        <taxon>Pseudomonadati</taxon>
        <taxon>Campylobacterota</taxon>
        <taxon>Epsilonproteobacteria</taxon>
        <taxon>Campylobacterales</taxon>
        <taxon>Sulfurospirillaceae</taxon>
        <taxon>Sulfurospirillum</taxon>
    </lineage>
</organism>
<dbReference type="RefSeq" id="WP_012856489.1">
    <property type="nucleotide sequence ID" value="NC_013512.1"/>
</dbReference>
<dbReference type="Gene3D" id="3.30.450.20">
    <property type="entry name" value="PAS domain"/>
    <property type="match status" value="2"/>
</dbReference>
<evidence type="ECO:0000259" key="7">
    <source>
        <dbReference type="Pfam" id="PF02743"/>
    </source>
</evidence>
<evidence type="ECO:0000256" key="6">
    <source>
        <dbReference type="SAM" id="Phobius"/>
    </source>
</evidence>
<accession>D1B0A6</accession>
<reference evidence="8 9" key="2">
    <citation type="journal article" date="2010" name="Stand. Genomic Sci.">
        <title>Complete genome sequence of Sulfurospirillum deleyianum type strain (5175).</title>
        <authorList>
            <person name="Sikorski J."/>
            <person name="Lapidus A."/>
            <person name="Copeland A."/>
            <person name="Glavina Del Rio T."/>
            <person name="Nolan M."/>
            <person name="Lucas S."/>
            <person name="Chen F."/>
            <person name="Tice H."/>
            <person name="Cheng J.F."/>
            <person name="Saunders E."/>
            <person name="Bruce D."/>
            <person name="Goodwin L."/>
            <person name="Pitluck S."/>
            <person name="Ovchinnikova G."/>
            <person name="Pati A."/>
            <person name="Ivanova N."/>
            <person name="Mavromatis K."/>
            <person name="Chen A."/>
            <person name="Palaniappan K."/>
            <person name="Chain P."/>
            <person name="Land M."/>
            <person name="Hauser L."/>
            <person name="Chang Y.J."/>
            <person name="Jeffries C.D."/>
            <person name="Brettin T."/>
            <person name="Detter J.C."/>
            <person name="Han C."/>
            <person name="Rohde M."/>
            <person name="Lang E."/>
            <person name="Spring S."/>
            <person name="Goker M."/>
            <person name="Bristow J."/>
            <person name="Eisen J.A."/>
            <person name="Markowitz V."/>
            <person name="Hugenholtz P."/>
            <person name="Kyrpides N.C."/>
            <person name="Klenk H.P."/>
        </authorList>
    </citation>
    <scope>NUCLEOTIDE SEQUENCE [LARGE SCALE GENOMIC DNA]</scope>
    <source>
        <strain evidence="9">ATCC 51133 / DSM 6946 / 5175</strain>
    </source>
</reference>
<feature type="domain" description="Cache" evidence="7">
    <location>
        <begin position="94"/>
        <end position="263"/>
    </location>
</feature>
<dbReference type="HOGENOM" id="CLU_908894_0_0_7"/>
<sequence precursor="true">MVLPFHQRVALVSGILLTFFLLLFGGVAYFKIKFYVDKEVSARQLQRMKTLQLDIHSWMIPSMRHVEELAQELEEYAPFEKQNVVPLLAHAKKSIDAVQVYFGIEDGRMMYDTGKELNKEWYDPRKRPWYHEGLAVSEAIVSNPFVGFASNQLTLTIMTPVFVKELKQGVVAASFYVNKLYAKIKAIPMEEGYAFVVNRDGEVVMHSDKSMVAMQLTEQNDALKNLYKTMQEEEEGLYLYEDENNKELMSFGTLHNGWFVVVSTEYDKAYGFVDALLKLLWIMGVLMIVLTVMVLMRMTQKSIRHG</sequence>
<dbReference type="KEGG" id="sdl:Sdel_0688"/>
<dbReference type="InterPro" id="IPR033479">
    <property type="entry name" value="dCache_1"/>
</dbReference>
<gene>
    <name evidence="8" type="ordered locus">Sdel_0688</name>
</gene>
<feature type="transmembrane region" description="Helical" evidence="6">
    <location>
        <begin position="275"/>
        <end position="296"/>
    </location>
</feature>
<dbReference type="InterPro" id="IPR029151">
    <property type="entry name" value="Sensor-like_sf"/>
</dbReference>
<name>D1B0A6_SULD5</name>
<evidence type="ECO:0000256" key="5">
    <source>
        <dbReference type="ARBA" id="ARBA00023136"/>
    </source>
</evidence>
<keyword evidence="5 6" id="KW-0472">Membrane</keyword>
<dbReference type="STRING" id="525898.Sdel_0688"/>
<evidence type="ECO:0000256" key="4">
    <source>
        <dbReference type="ARBA" id="ARBA00022989"/>
    </source>
</evidence>